<dbReference type="InterPro" id="IPR050385">
    <property type="entry name" value="Archaeal_FAD_synthase"/>
</dbReference>
<dbReference type="PANTHER" id="PTHR43793:SF1">
    <property type="entry name" value="FAD SYNTHASE"/>
    <property type="match status" value="1"/>
</dbReference>
<dbReference type="SUPFAM" id="SSF52374">
    <property type="entry name" value="Nucleotidylyl transferase"/>
    <property type="match status" value="1"/>
</dbReference>
<proteinExistence type="predicted"/>
<dbReference type="NCBIfam" id="TIGR00125">
    <property type="entry name" value="cyt_tran_rel"/>
    <property type="match status" value="1"/>
</dbReference>
<organism evidence="4 5">
    <name type="scientific">Loktanella gaetbuli</name>
    <dbReference type="NCBI Taxonomy" id="2881335"/>
    <lineage>
        <taxon>Bacteria</taxon>
        <taxon>Pseudomonadati</taxon>
        <taxon>Pseudomonadota</taxon>
        <taxon>Alphaproteobacteria</taxon>
        <taxon>Rhodobacterales</taxon>
        <taxon>Roseobacteraceae</taxon>
        <taxon>Loktanella</taxon>
    </lineage>
</organism>
<evidence type="ECO:0000313" key="5">
    <source>
        <dbReference type="Proteomes" id="UP001138961"/>
    </source>
</evidence>
<feature type="domain" description="Cytidyltransferase-like" evidence="3">
    <location>
        <begin position="5"/>
        <end position="124"/>
    </location>
</feature>
<dbReference type="Proteomes" id="UP001138961">
    <property type="component" value="Unassembled WGS sequence"/>
</dbReference>
<dbReference type="GO" id="GO:0016779">
    <property type="term" value="F:nucleotidyltransferase activity"/>
    <property type="evidence" value="ECO:0007669"/>
    <property type="project" value="UniProtKB-KW"/>
</dbReference>
<protein>
    <submittedName>
        <fullName evidence="4">Adenylyltransferase/cytidyltransferase family protein</fullName>
    </submittedName>
</protein>
<dbReference type="InterPro" id="IPR004821">
    <property type="entry name" value="Cyt_trans-like"/>
</dbReference>
<dbReference type="PANTHER" id="PTHR43793">
    <property type="entry name" value="FAD SYNTHASE"/>
    <property type="match status" value="1"/>
</dbReference>
<evidence type="ECO:0000256" key="2">
    <source>
        <dbReference type="ARBA" id="ARBA00022695"/>
    </source>
</evidence>
<sequence length="131" mass="14982">MKKVITYGTFDTFHYGHVLLLQHARALGDHLTVAISSDAFNDIKGKQSHFDYETRRAMLAELRCVDVIIPEENWEQKRTDITEHNIDVFTMGADWTGKFDDLSDLCQVIYLPRTPTISSTAIKRLHTEQAG</sequence>
<name>A0ABS8BYB0_9RHOB</name>
<keyword evidence="5" id="KW-1185">Reference proteome</keyword>
<comment type="caution">
    <text evidence="4">The sequence shown here is derived from an EMBL/GenBank/DDBJ whole genome shotgun (WGS) entry which is preliminary data.</text>
</comment>
<evidence type="ECO:0000313" key="4">
    <source>
        <dbReference type="EMBL" id="MCB5200674.1"/>
    </source>
</evidence>
<dbReference type="Gene3D" id="3.40.50.620">
    <property type="entry name" value="HUPs"/>
    <property type="match status" value="1"/>
</dbReference>
<reference evidence="4" key="1">
    <citation type="submission" date="2021-10" db="EMBL/GenBank/DDBJ databases">
        <title>Loktanella gaetbuli sp. nov., isolated from a tidal flat.</title>
        <authorList>
            <person name="Park S."/>
            <person name="Yoon J.-H."/>
        </authorList>
    </citation>
    <scope>NUCLEOTIDE SEQUENCE</scope>
    <source>
        <strain evidence="4">TSTF-M6</strain>
    </source>
</reference>
<dbReference type="InterPro" id="IPR014729">
    <property type="entry name" value="Rossmann-like_a/b/a_fold"/>
</dbReference>
<accession>A0ABS8BYB0</accession>
<dbReference type="EMBL" id="JAJATZ010000010">
    <property type="protein sequence ID" value="MCB5200674.1"/>
    <property type="molecule type" value="Genomic_DNA"/>
</dbReference>
<dbReference type="RefSeq" id="WP_090160967.1">
    <property type="nucleotide sequence ID" value="NZ_JAJATZ010000010.1"/>
</dbReference>
<evidence type="ECO:0000259" key="3">
    <source>
        <dbReference type="Pfam" id="PF01467"/>
    </source>
</evidence>
<evidence type="ECO:0000256" key="1">
    <source>
        <dbReference type="ARBA" id="ARBA00022679"/>
    </source>
</evidence>
<keyword evidence="1" id="KW-0808">Transferase</keyword>
<dbReference type="Pfam" id="PF01467">
    <property type="entry name" value="CTP_transf_like"/>
    <property type="match status" value="1"/>
</dbReference>
<gene>
    <name evidence="4" type="ORF">LGQ03_15660</name>
</gene>
<keyword evidence="2 4" id="KW-0548">Nucleotidyltransferase</keyword>